<keyword evidence="3" id="KW-0732">Signal</keyword>
<organism evidence="5">
    <name type="scientific">Colletotrichum graminicola (strain M1.001 / M2 / FGSC 10212)</name>
    <name type="common">Maize anthracnose fungus</name>
    <name type="synonym">Glomerella graminicola</name>
    <dbReference type="NCBI Taxonomy" id="645133"/>
    <lineage>
        <taxon>Eukaryota</taxon>
        <taxon>Fungi</taxon>
        <taxon>Dikarya</taxon>
        <taxon>Ascomycota</taxon>
        <taxon>Pezizomycotina</taxon>
        <taxon>Sordariomycetes</taxon>
        <taxon>Hypocreomycetidae</taxon>
        <taxon>Glomerellales</taxon>
        <taxon>Glomerellaceae</taxon>
        <taxon>Colletotrichum</taxon>
        <taxon>Colletotrichum graminicola species complex</taxon>
    </lineage>
</organism>
<dbReference type="STRING" id="645133.E3Q5J5"/>
<dbReference type="AlphaFoldDB" id="E3Q5J5"/>
<name>E3Q5J5_COLGM</name>
<feature type="signal peptide" evidence="3">
    <location>
        <begin position="1"/>
        <end position="18"/>
    </location>
</feature>
<dbReference type="VEuPathDB" id="FungiDB:GLRG_01106"/>
<evidence type="ECO:0000256" key="2">
    <source>
        <dbReference type="PIRSR" id="PIRSR001100-2"/>
    </source>
</evidence>
<proteinExistence type="inferred from homology"/>
<evidence type="ECO:0000313" key="5">
    <source>
        <dbReference type="Proteomes" id="UP000008782"/>
    </source>
</evidence>
<feature type="binding site" evidence="2">
    <location>
        <position position="334"/>
    </location>
    <ligand>
        <name>substrate</name>
    </ligand>
</feature>
<reference evidence="5" key="1">
    <citation type="journal article" date="2012" name="Nat. Genet.">
        <title>Lifestyle transitions in plant pathogenic Colletotrichum fungi deciphered by genome and transcriptome analyses.</title>
        <authorList>
            <person name="O'Connell R.J."/>
            <person name="Thon M.R."/>
            <person name="Hacquard S."/>
            <person name="Amyotte S.G."/>
            <person name="Kleemann J."/>
            <person name="Torres M.F."/>
            <person name="Damm U."/>
            <person name="Buiate E.A."/>
            <person name="Epstein L."/>
            <person name="Alkan N."/>
            <person name="Altmueller J."/>
            <person name="Alvarado-Balderrama L."/>
            <person name="Bauser C.A."/>
            <person name="Becker C."/>
            <person name="Birren B.W."/>
            <person name="Chen Z."/>
            <person name="Choi J."/>
            <person name="Crouch J.A."/>
            <person name="Duvick J.P."/>
            <person name="Farman M.A."/>
            <person name="Gan P."/>
            <person name="Heiman D."/>
            <person name="Henrissat B."/>
            <person name="Howard R.J."/>
            <person name="Kabbage M."/>
            <person name="Koch C."/>
            <person name="Kracher B."/>
            <person name="Kubo Y."/>
            <person name="Law A.D."/>
            <person name="Lebrun M.-H."/>
            <person name="Lee Y.-H."/>
            <person name="Miyara I."/>
            <person name="Moore N."/>
            <person name="Neumann U."/>
            <person name="Nordstroem K."/>
            <person name="Panaccione D.G."/>
            <person name="Panstruga R."/>
            <person name="Place M."/>
            <person name="Proctor R.H."/>
            <person name="Prusky D."/>
            <person name="Rech G."/>
            <person name="Reinhardt R."/>
            <person name="Rollins J.A."/>
            <person name="Rounsley S."/>
            <person name="Schardl C.L."/>
            <person name="Schwartz D.C."/>
            <person name="Shenoy N."/>
            <person name="Shirasu K."/>
            <person name="Sikhakolli U.R."/>
            <person name="Stueber K."/>
            <person name="Sukno S.A."/>
            <person name="Sweigard J.A."/>
            <person name="Takano Y."/>
            <person name="Takahara H."/>
            <person name="Trail F."/>
            <person name="van der Does H.C."/>
            <person name="Voll L.M."/>
            <person name="Will I."/>
            <person name="Young S."/>
            <person name="Zeng Q."/>
            <person name="Zhang J."/>
            <person name="Zhou S."/>
            <person name="Dickman M.B."/>
            <person name="Schulze-Lefert P."/>
            <person name="Ver Loren van Themaat E."/>
            <person name="Ma L.-J."/>
            <person name="Vaillancourt L.J."/>
        </authorList>
    </citation>
    <scope>NUCLEOTIDE SEQUENCE [LARGE SCALE GENOMIC DNA]</scope>
    <source>
        <strain evidence="5">M1.001 / M2 / FGSC 10212</strain>
    </source>
</reference>
<dbReference type="GeneID" id="24406471"/>
<keyword evidence="3" id="KW-0326">Glycosidase</keyword>
<dbReference type="RefSeq" id="XP_008089982.1">
    <property type="nucleotide sequence ID" value="XM_008091791.1"/>
</dbReference>
<dbReference type="InterPro" id="IPR036434">
    <property type="entry name" value="Beta_cellobiohydrolase_sf"/>
</dbReference>
<dbReference type="HOGENOM" id="CLU_015488_0_0_1"/>
<dbReference type="EMBL" id="GG697333">
    <property type="protein sequence ID" value="EFQ25962.1"/>
    <property type="molecule type" value="Genomic_DNA"/>
</dbReference>
<dbReference type="eggNOG" id="ENOG502SATK">
    <property type="taxonomic scope" value="Eukaryota"/>
</dbReference>
<evidence type="ECO:0000256" key="1">
    <source>
        <dbReference type="PIRSR" id="PIRSR001100-1"/>
    </source>
</evidence>
<keyword evidence="3" id="KW-0624">Polysaccharide degradation</keyword>
<dbReference type="PANTHER" id="PTHR34876:SF10">
    <property type="entry name" value="GLUCANASE"/>
    <property type="match status" value="1"/>
</dbReference>
<dbReference type="GO" id="GO:0004553">
    <property type="term" value="F:hydrolase activity, hydrolyzing O-glycosyl compounds"/>
    <property type="evidence" value="ECO:0007669"/>
    <property type="project" value="InterPro"/>
</dbReference>
<dbReference type="PANTHER" id="PTHR34876">
    <property type="match status" value="1"/>
</dbReference>
<dbReference type="PRINTS" id="PR00733">
    <property type="entry name" value="GLHYDRLASE6"/>
</dbReference>
<feature type="active site" description="Proton donor" evidence="1">
    <location>
        <position position="172"/>
    </location>
</feature>
<dbReference type="Gene3D" id="3.20.20.40">
    <property type="entry name" value="1, 4-beta cellobiohydrolase"/>
    <property type="match status" value="1"/>
</dbReference>
<keyword evidence="3" id="KW-0119">Carbohydrate metabolism</keyword>
<feature type="binding site" evidence="2">
    <location>
        <position position="240"/>
    </location>
    <ligand>
        <name>substrate</name>
    </ligand>
</feature>
<keyword evidence="3 4" id="KW-0378">Hydrolase</keyword>
<sequence length="344" mass="37452">MHFASVIALLSALGTVSASPRHGIRSQCVGRATASTHPFEGRKLYANPEWAQKLEITHKSFLNKGDTTNAGKVRTIQNIGTFVWVSNTAMLADIDTAIKGARAAQAKTGQKQTVGLVLYNLPDRDCSAGESAGESSVDKNGLQLYKDTFIKPYTEKLAAATDLHFAVILERDALANAVMSTVVGNVRLSRKPLADCDQCRTSRSVPRPRRRTRMVSLMPSQACMQYDHVSLYIGAANGGWLGWDSNLGPAAEEFSKVVKVAGKNAMIRGFSTNVSNYNPLFANQPLSYARGSKSYDESHYALSLAPHLEANSLPSQFIIDQGRISYSRKDWGEWCNVSPAGFGM</sequence>
<evidence type="ECO:0000256" key="3">
    <source>
        <dbReference type="RuleBase" id="RU361186"/>
    </source>
</evidence>
<keyword evidence="5" id="KW-1185">Reference proteome</keyword>
<comment type="similarity">
    <text evidence="3">Belongs to the glycosyl hydrolase family 6.</text>
</comment>
<feature type="binding site" evidence="2">
    <location>
        <position position="276"/>
    </location>
    <ligand>
        <name>substrate</name>
    </ligand>
</feature>
<feature type="chain" id="PRO_5005127909" description="Glucanase" evidence="3">
    <location>
        <begin position="19"/>
        <end position="344"/>
    </location>
</feature>
<accession>E3Q5J5</accession>
<dbReference type="SUPFAM" id="SSF51989">
    <property type="entry name" value="Glycosyl hydrolases family 6, cellulases"/>
    <property type="match status" value="1"/>
</dbReference>
<dbReference type="InterPro" id="IPR016288">
    <property type="entry name" value="Beta_cellobiohydrolase"/>
</dbReference>
<dbReference type="OrthoDB" id="64893at2759"/>
<protein>
    <recommendedName>
        <fullName evidence="3">Glucanase</fullName>
        <ecNumber evidence="3">3.2.1.-</ecNumber>
    </recommendedName>
</protein>
<keyword evidence="3" id="KW-0136">Cellulose degradation</keyword>
<dbReference type="Pfam" id="PF01341">
    <property type="entry name" value="Glyco_hydro_6"/>
    <property type="match status" value="1"/>
</dbReference>
<gene>
    <name evidence="4" type="ORF">GLRG_01106</name>
</gene>
<dbReference type="GO" id="GO:0030245">
    <property type="term" value="P:cellulose catabolic process"/>
    <property type="evidence" value="ECO:0007669"/>
    <property type="project" value="UniProtKB-KW"/>
</dbReference>
<feature type="binding site" evidence="2">
    <location>
        <position position="84"/>
    </location>
    <ligand>
        <name>substrate</name>
    </ligand>
</feature>
<dbReference type="EC" id="3.2.1.-" evidence="3"/>
<dbReference type="PIRSF" id="PIRSF001100">
    <property type="entry name" value="Beta_cellobiohydrolase"/>
    <property type="match status" value="1"/>
</dbReference>
<evidence type="ECO:0000313" key="4">
    <source>
        <dbReference type="EMBL" id="EFQ25962.1"/>
    </source>
</evidence>
<dbReference type="Proteomes" id="UP000008782">
    <property type="component" value="Unassembled WGS sequence"/>
</dbReference>